<dbReference type="AlphaFoldDB" id="A0A098LII1"/>
<sequence>MIVVRYKDLRNIRKKGSGRNQYCSSALINKASDDFEKHKLKKCGLTALFNKITLTD</sequence>
<protein>
    <submittedName>
        <fullName evidence="1">Uncharacterized protein</fullName>
    </submittedName>
</protein>
<reference evidence="1 2" key="1">
    <citation type="submission" date="2014-09" db="EMBL/GenBank/DDBJ databases">
        <title>Sporocytophaga myxococcoides PG-01 genome sequencing.</title>
        <authorList>
            <person name="Liu L."/>
            <person name="Gao P.J."/>
            <person name="Chen G.J."/>
            <person name="Wang L.S."/>
        </authorList>
    </citation>
    <scope>NUCLEOTIDE SEQUENCE [LARGE SCALE GENOMIC DNA]</scope>
    <source>
        <strain evidence="1 2">PG-01</strain>
    </source>
</reference>
<dbReference type="Proteomes" id="UP000030185">
    <property type="component" value="Unassembled WGS sequence"/>
</dbReference>
<proteinExistence type="predicted"/>
<gene>
    <name evidence="1" type="ORF">MYP_3212</name>
</gene>
<name>A0A098LII1_9BACT</name>
<evidence type="ECO:0000313" key="1">
    <source>
        <dbReference type="EMBL" id="GAL85983.1"/>
    </source>
</evidence>
<dbReference type="EMBL" id="BBLT01000006">
    <property type="protein sequence ID" value="GAL85983.1"/>
    <property type="molecule type" value="Genomic_DNA"/>
</dbReference>
<organism evidence="1 2">
    <name type="scientific">Sporocytophaga myxococcoides</name>
    <dbReference type="NCBI Taxonomy" id="153721"/>
    <lineage>
        <taxon>Bacteria</taxon>
        <taxon>Pseudomonadati</taxon>
        <taxon>Bacteroidota</taxon>
        <taxon>Cytophagia</taxon>
        <taxon>Cytophagales</taxon>
        <taxon>Cytophagaceae</taxon>
        <taxon>Sporocytophaga</taxon>
    </lineage>
</organism>
<accession>A0A098LII1</accession>
<comment type="caution">
    <text evidence="1">The sequence shown here is derived from an EMBL/GenBank/DDBJ whole genome shotgun (WGS) entry which is preliminary data.</text>
</comment>
<keyword evidence="2" id="KW-1185">Reference proteome</keyword>
<evidence type="ECO:0000313" key="2">
    <source>
        <dbReference type="Proteomes" id="UP000030185"/>
    </source>
</evidence>
<dbReference type="STRING" id="153721.MYP_3212"/>